<comment type="caution">
    <text evidence="3">The sequence shown here is derived from an EMBL/GenBank/DDBJ whole genome shotgun (WGS) entry which is preliminary data.</text>
</comment>
<dbReference type="Proteomes" id="UP001178507">
    <property type="component" value="Unassembled WGS sequence"/>
</dbReference>
<dbReference type="PANTHER" id="PTHR33129">
    <property type="entry name" value="PROTEIN KINASE DOMAIN-CONTAINING PROTEIN-RELATED"/>
    <property type="match status" value="1"/>
</dbReference>
<protein>
    <submittedName>
        <fullName evidence="3">Uncharacterized protein</fullName>
    </submittedName>
</protein>
<dbReference type="EMBL" id="CAUJNA010003243">
    <property type="protein sequence ID" value="CAJ1396809.1"/>
    <property type="molecule type" value="Genomic_DNA"/>
</dbReference>
<feature type="chain" id="PRO_5041416575" evidence="2">
    <location>
        <begin position="34"/>
        <end position="746"/>
    </location>
</feature>
<feature type="region of interest" description="Disordered" evidence="1">
    <location>
        <begin position="217"/>
        <end position="245"/>
    </location>
</feature>
<evidence type="ECO:0000256" key="2">
    <source>
        <dbReference type="SAM" id="SignalP"/>
    </source>
</evidence>
<accession>A0AA36J0B9</accession>
<evidence type="ECO:0000256" key="1">
    <source>
        <dbReference type="SAM" id="MobiDB-lite"/>
    </source>
</evidence>
<evidence type="ECO:0000313" key="4">
    <source>
        <dbReference type="Proteomes" id="UP001178507"/>
    </source>
</evidence>
<proteinExistence type="predicted"/>
<dbReference type="AlphaFoldDB" id="A0AA36J0B9"/>
<gene>
    <name evidence="3" type="ORF">EVOR1521_LOCUS20957</name>
</gene>
<sequence>MAATSSRRRGRGACLSFGIALLALLLRWPSTESPFAAHDFAGGAQLKVRPRPSHAGVALRALAAQKDKSAQDFLDLEEVIAKAERVLEDNGAAGQIKAALREAQNIYPGKWTLSGKKDELQQKLREFVEEAKPVLKGLEEDLVLAQAGQDLVLARQRLGLALAQQETAQRQVESAQEQVATAQQQVAMALQTGNAEEVQEAKKEVQEAKKEVQEARKEVQEAKKEGQEAKKEVQEAKASKTEASGIKEDPDATAFIQELVYAEPKDLGEGVEVFDLKECLPARPYDLSGRKLLTRNTTRQAWKATFELMKNGTERVAMLGIPGIGKSRSLALGLWHLVSGERPDWIKEPQAVVFEAWEGGFVFIFINKDRRWKAQSLPIGKWDASDCEHLQNSNNWYLVDASEKRPTYKLRAKTVKACSPDREHYSNFIKDGGECVYMEAWREQELQVAHGNLATAVTMSTVLERFRLVGGILRILLASENAYAKAIAQQDSEANDFATVQRALHGDLDTMGTKLPSRLFTYLSVDGTSCEVAVCSAGVRRLLARKHYAELVNLWKDGNNPKSRCWLQNFVGVWLTTSWCRKRLETWEITNTGKANASWTHKKGKDFVVPGGLELLQSDSDDTFERRWLQVMKGDLAKRLLRSPELYPGLDYLLDFNHGISVTNSPHHSIKPTFLQRLRDIFDGCKGQHNFTLSFWVTGDPQQFKPKSGAEFNNLMALAQGRGRVFRNVYVQVVQIPKTLDKVPDA</sequence>
<dbReference type="PROSITE" id="PS50007">
    <property type="entry name" value="PIPLC_X_DOMAIN"/>
    <property type="match status" value="1"/>
</dbReference>
<reference evidence="3" key="1">
    <citation type="submission" date="2023-08" db="EMBL/GenBank/DDBJ databases">
        <authorList>
            <person name="Chen Y."/>
            <person name="Shah S."/>
            <person name="Dougan E. K."/>
            <person name="Thang M."/>
            <person name="Chan C."/>
        </authorList>
    </citation>
    <scope>NUCLEOTIDE SEQUENCE</scope>
</reference>
<dbReference type="PANTHER" id="PTHR33129:SF1">
    <property type="entry name" value="ATP-BINDING PROTEIN"/>
    <property type="match status" value="1"/>
</dbReference>
<evidence type="ECO:0000313" key="3">
    <source>
        <dbReference type="EMBL" id="CAJ1396809.1"/>
    </source>
</evidence>
<dbReference type="InterPro" id="IPR052980">
    <property type="entry name" value="Crinkler_effector"/>
</dbReference>
<keyword evidence="2" id="KW-0732">Signal</keyword>
<name>A0AA36J0B9_9DINO</name>
<organism evidence="3 4">
    <name type="scientific">Effrenium voratum</name>
    <dbReference type="NCBI Taxonomy" id="2562239"/>
    <lineage>
        <taxon>Eukaryota</taxon>
        <taxon>Sar</taxon>
        <taxon>Alveolata</taxon>
        <taxon>Dinophyceae</taxon>
        <taxon>Suessiales</taxon>
        <taxon>Symbiodiniaceae</taxon>
        <taxon>Effrenium</taxon>
    </lineage>
</organism>
<keyword evidence="4" id="KW-1185">Reference proteome</keyword>
<feature type="signal peptide" evidence="2">
    <location>
        <begin position="1"/>
        <end position="33"/>
    </location>
</feature>